<dbReference type="GO" id="GO:0008270">
    <property type="term" value="F:zinc ion binding"/>
    <property type="evidence" value="ECO:0007669"/>
    <property type="project" value="UniProtKB-KW"/>
</dbReference>
<feature type="region of interest" description="Disordered" evidence="2">
    <location>
        <begin position="479"/>
        <end position="507"/>
    </location>
</feature>
<feature type="compositionally biased region" description="Low complexity" evidence="2">
    <location>
        <begin position="1"/>
        <end position="18"/>
    </location>
</feature>
<feature type="compositionally biased region" description="Low complexity" evidence="2">
    <location>
        <begin position="486"/>
        <end position="506"/>
    </location>
</feature>
<feature type="zinc finger region" description="C3H1-type" evidence="1">
    <location>
        <begin position="580"/>
        <end position="607"/>
    </location>
</feature>
<reference evidence="5 6" key="1">
    <citation type="journal article" date="2019" name="Sci. Rep.">
        <title>Comparative genomics of chytrid fungi reveal insights into the obligate biotrophic and pathogenic lifestyle of Synchytrium endobioticum.</title>
        <authorList>
            <person name="van de Vossenberg B.T.L.H."/>
            <person name="Warris S."/>
            <person name="Nguyen H.D.T."/>
            <person name="van Gent-Pelzer M.P.E."/>
            <person name="Joly D.L."/>
            <person name="van de Geest H.C."/>
            <person name="Bonants P.J.M."/>
            <person name="Smith D.S."/>
            <person name="Levesque C.A."/>
            <person name="van der Lee T.A.J."/>
        </authorList>
    </citation>
    <scope>NUCLEOTIDE SEQUENCE [LARGE SCALE GENOMIC DNA]</scope>
    <source>
        <strain evidence="5 6">CBS 675.73</strain>
    </source>
</reference>
<feature type="domain" description="C3H1-type" evidence="3">
    <location>
        <begin position="580"/>
        <end position="607"/>
    </location>
</feature>
<comment type="caution">
    <text evidence="5">The sequence shown here is derived from an EMBL/GenBank/DDBJ whole genome shotgun (WGS) entry which is preliminary data.</text>
</comment>
<evidence type="ECO:0000259" key="3">
    <source>
        <dbReference type="PROSITE" id="PS50103"/>
    </source>
</evidence>
<accession>A0A507FSA9</accession>
<keyword evidence="1" id="KW-0479">Metal-binding</keyword>
<dbReference type="InterPro" id="IPR000571">
    <property type="entry name" value="Znf_CCCH"/>
</dbReference>
<dbReference type="PANTHER" id="PTHR13464:SF0">
    <property type="entry name" value="SAP30-BINDING PROTEIN"/>
    <property type="match status" value="1"/>
</dbReference>
<dbReference type="GO" id="GO:0006355">
    <property type="term" value="P:regulation of DNA-templated transcription"/>
    <property type="evidence" value="ECO:0007669"/>
    <property type="project" value="InterPro"/>
</dbReference>
<evidence type="ECO:0000259" key="4">
    <source>
        <dbReference type="PROSITE" id="PS51020"/>
    </source>
</evidence>
<feature type="domain" description="C3H1-type" evidence="3">
    <location>
        <begin position="301"/>
        <end position="320"/>
    </location>
</feature>
<dbReference type="GO" id="GO:0005634">
    <property type="term" value="C:nucleus"/>
    <property type="evidence" value="ECO:0007669"/>
    <property type="project" value="TreeGrafter"/>
</dbReference>
<evidence type="ECO:0000313" key="5">
    <source>
        <dbReference type="EMBL" id="TPX78335.1"/>
    </source>
</evidence>
<dbReference type="PROSITE" id="PS50103">
    <property type="entry name" value="ZF_C3H1"/>
    <property type="match status" value="2"/>
</dbReference>
<feature type="domain" description="Spondin" evidence="4">
    <location>
        <begin position="1"/>
        <end position="42"/>
    </location>
</feature>
<dbReference type="InterPro" id="IPR012479">
    <property type="entry name" value="SAP30BP"/>
</dbReference>
<dbReference type="SMART" id="SM00356">
    <property type="entry name" value="ZnF_C3H1"/>
    <property type="match status" value="2"/>
</dbReference>
<feature type="compositionally biased region" description="Low complexity" evidence="2">
    <location>
        <begin position="340"/>
        <end position="351"/>
    </location>
</feature>
<sequence>MNLVSYDSDSESGSDSASPAQAPVPAHIPKQLSKHSSRSSTPQLNVISKRLLSPRPQIDPTARNPPSELVVSAVDVRPSDSPGVELFENERQKCDRSQLSALLQPITVTGMVLTLPTLPEGECDAQMQNKVEKWTHMRRINGRHFNDQLARTQSFANPAIMSKLIEFLGLSEHGSNLDKSLFDPEEFPEGMFHDEIAKAHKLASERPPFSVSSTKSGQMDITGGVQFAAASASLQSQEQAILEKAKALLSAPRAGATDKKQRKWLRRASSSNVDSAAMAVPALSHTKHSIVNASETPGTAYYLMGNCRFGSSCAMAHPISPASASEGPGRVGRDREEHPSNSIANTNANAADVASSKSDWVSGDGAASMDRLLSGSSSLPPASATFPDYFDDFDPTLPPSHSDFLLSNAPYSLPKHINQNHSNNVNLDFGHSLWQQDFDKEDVLAPPSMEMPLVIPTNSSANAYLPDLSDLDHFPDALNIHSDGFPSDSSNNEESMSPNQSSPQQPAYTPYSVIAKANAAAVAATATAVNGVSSPKKFGNATSMSLNGNGYLPGTPPKNLLIRSEMPVSSVSSDGRAHSSDDDALCPFAYNGLCRFGIKCRYTHGLKCPRCQKFCLHPRNLELRDKHMEECANSDLRAFEAGESMGLSGSLGGVGGGLGGGGGYFFPPVGIPASAAVAGAATAAGFGMSAAKMSSEMDCVVCFDRVLRKPDPRFGLLS</sequence>
<dbReference type="PROSITE" id="PS51020">
    <property type="entry name" value="SPONDIN"/>
    <property type="match status" value="1"/>
</dbReference>
<proteinExistence type="predicted"/>
<dbReference type="STRING" id="246404.A0A507FSA9"/>
<feature type="zinc finger region" description="C3H1-type" evidence="1">
    <location>
        <begin position="301"/>
        <end position="320"/>
    </location>
</feature>
<name>A0A507FSA9_9FUNG</name>
<dbReference type="PANTHER" id="PTHR13464">
    <property type="entry name" value="TRANSCRIPTIONAL REGULATOR PROTEIN HCNGP"/>
    <property type="match status" value="1"/>
</dbReference>
<keyword evidence="6" id="KW-1185">Reference proteome</keyword>
<evidence type="ECO:0000313" key="6">
    <source>
        <dbReference type="Proteomes" id="UP000320333"/>
    </source>
</evidence>
<keyword evidence="1" id="KW-0862">Zinc</keyword>
<keyword evidence="1" id="KW-0863">Zinc-finger</keyword>
<dbReference type="Pfam" id="PF07818">
    <property type="entry name" value="HCNGP"/>
    <property type="match status" value="1"/>
</dbReference>
<dbReference type="EMBL" id="QEAP01000005">
    <property type="protein sequence ID" value="TPX78335.1"/>
    <property type="molecule type" value="Genomic_DNA"/>
</dbReference>
<dbReference type="AlphaFoldDB" id="A0A507FSA9"/>
<feature type="region of interest" description="Disordered" evidence="2">
    <location>
        <begin position="320"/>
        <end position="360"/>
    </location>
</feature>
<gene>
    <name evidence="5" type="ORF">CcCBS67573_g00393</name>
</gene>
<dbReference type="Proteomes" id="UP000320333">
    <property type="component" value="Unassembled WGS sequence"/>
</dbReference>
<organism evidence="5 6">
    <name type="scientific">Chytriomyces confervae</name>
    <dbReference type="NCBI Taxonomy" id="246404"/>
    <lineage>
        <taxon>Eukaryota</taxon>
        <taxon>Fungi</taxon>
        <taxon>Fungi incertae sedis</taxon>
        <taxon>Chytridiomycota</taxon>
        <taxon>Chytridiomycota incertae sedis</taxon>
        <taxon>Chytridiomycetes</taxon>
        <taxon>Chytridiales</taxon>
        <taxon>Chytriomycetaceae</taxon>
        <taxon>Chytriomyces</taxon>
    </lineage>
</organism>
<feature type="region of interest" description="Disordered" evidence="2">
    <location>
        <begin position="1"/>
        <end position="66"/>
    </location>
</feature>
<dbReference type="InterPro" id="IPR009465">
    <property type="entry name" value="Spondin_N"/>
</dbReference>
<evidence type="ECO:0008006" key="7">
    <source>
        <dbReference type="Google" id="ProtNLM"/>
    </source>
</evidence>
<evidence type="ECO:0000256" key="2">
    <source>
        <dbReference type="SAM" id="MobiDB-lite"/>
    </source>
</evidence>
<dbReference type="OrthoDB" id="411372at2759"/>
<evidence type="ECO:0000256" key="1">
    <source>
        <dbReference type="PROSITE-ProRule" id="PRU00723"/>
    </source>
</evidence>
<protein>
    <recommendedName>
        <fullName evidence="7">C3H1-type domain-containing protein</fullName>
    </recommendedName>
</protein>